<keyword evidence="2" id="KW-1185">Reference proteome</keyword>
<organism evidence="1 2">
    <name type="scientific">Sneathiella marina</name>
    <dbReference type="NCBI Taxonomy" id="2950108"/>
    <lineage>
        <taxon>Bacteria</taxon>
        <taxon>Pseudomonadati</taxon>
        <taxon>Pseudomonadota</taxon>
        <taxon>Alphaproteobacteria</taxon>
        <taxon>Sneathiellales</taxon>
        <taxon>Sneathiellaceae</taxon>
        <taxon>Sneathiella</taxon>
    </lineage>
</organism>
<dbReference type="EMBL" id="CP098747">
    <property type="protein sequence ID" value="USG62258.1"/>
    <property type="molecule type" value="Genomic_DNA"/>
</dbReference>
<accession>A0ABY4W804</accession>
<protein>
    <submittedName>
        <fullName evidence="1">Uncharacterized protein</fullName>
    </submittedName>
</protein>
<reference evidence="1" key="1">
    <citation type="submission" date="2022-06" db="EMBL/GenBank/DDBJ databases">
        <title>Sneathiella actinostolidae sp. nov., isolated from a sea anemonein the Western Pacific Ocean.</title>
        <authorList>
            <person name="Wei M.J."/>
        </authorList>
    </citation>
    <scope>NUCLEOTIDE SEQUENCE</scope>
    <source>
        <strain evidence="1">PHK-P5</strain>
    </source>
</reference>
<sequence length="70" mass="7460">MMWMGSTRFATIGDGAVIDRDFNTVDVCIMVETSNVTDKYARHFMGLANPVPVAAAGGFALPLRDVPSGP</sequence>
<dbReference type="RefSeq" id="WP_251935908.1">
    <property type="nucleotide sequence ID" value="NZ_CP098747.1"/>
</dbReference>
<evidence type="ECO:0000313" key="2">
    <source>
        <dbReference type="Proteomes" id="UP001056291"/>
    </source>
</evidence>
<evidence type="ECO:0000313" key="1">
    <source>
        <dbReference type="EMBL" id="USG62258.1"/>
    </source>
</evidence>
<proteinExistence type="predicted"/>
<dbReference type="Proteomes" id="UP001056291">
    <property type="component" value="Chromosome"/>
</dbReference>
<name>A0ABY4W804_9PROT</name>
<gene>
    <name evidence="1" type="ORF">NBZ79_04610</name>
</gene>